<keyword evidence="3 7" id="KW-0812">Transmembrane</keyword>
<dbReference type="InterPro" id="IPR038702">
    <property type="entry name" value="Na/K_ATPase_sub_beta_sf"/>
</dbReference>
<evidence type="ECO:0000313" key="8">
    <source>
        <dbReference type="EMBL" id="CAK8672290.1"/>
    </source>
</evidence>
<keyword evidence="9" id="KW-1185">Reference proteome</keyword>
<evidence type="ECO:0000256" key="5">
    <source>
        <dbReference type="ARBA" id="ARBA00022989"/>
    </source>
</evidence>
<comment type="similarity">
    <text evidence="2">Belongs to the X(+)/potassium ATPases subunit beta family.</text>
</comment>
<organism evidence="8 9">
    <name type="scientific">Clavelina lepadiformis</name>
    <name type="common">Light-bulb sea squirt</name>
    <name type="synonym">Ascidia lepadiformis</name>
    <dbReference type="NCBI Taxonomy" id="159417"/>
    <lineage>
        <taxon>Eukaryota</taxon>
        <taxon>Metazoa</taxon>
        <taxon>Chordata</taxon>
        <taxon>Tunicata</taxon>
        <taxon>Ascidiacea</taxon>
        <taxon>Aplousobranchia</taxon>
        <taxon>Clavelinidae</taxon>
        <taxon>Clavelina</taxon>
    </lineage>
</organism>
<comment type="subcellular location">
    <subcellularLocation>
        <location evidence="1">Membrane</location>
        <topology evidence="1">Single-pass type II membrane protein</topology>
    </subcellularLocation>
</comment>
<evidence type="ECO:0000256" key="3">
    <source>
        <dbReference type="ARBA" id="ARBA00022692"/>
    </source>
</evidence>
<sequence>MSSKKQPVPWTVTARKTMSDFRVFLFDTENHTVMGRTANNWGQIFIFYAFYYAFLTALFAGAIILVRGILDPYVPRFQTRVQTPGLTIQPRLPSKEALNSDIRFTASNPDSYAQYTTQLREFLKQYDTQNDTQYFLPSCTNGKVQNYQNFAEGDIARSCPFNTADLGPCGSGEFGYDEGKPCIYVKVNRIINWYPVGFTDLTAQQATYNDVSRAPSLTDVLKVTGRPYDPYRMYISCYGWSDEDQINLNGESSAVSTNTKYYPADNGIPFMYYPYYGKLRQPEFVTPVVAVQFTNVMRGQEIMVACKAYARNIEDDERMGIGYYSFSMKIN</sequence>
<gene>
    <name evidence="8" type="ORF">CVLEPA_LOCUS1252</name>
</gene>
<dbReference type="PANTHER" id="PTHR11523:SF28">
    <property type="entry name" value="NA_K-ATPASE BETA SUBUNIT ISOFORM 4-RELATED"/>
    <property type="match status" value="1"/>
</dbReference>
<protein>
    <recommendedName>
        <fullName evidence="10">Sodium/potassium-transporting ATPase subunit beta</fullName>
    </recommendedName>
</protein>
<feature type="transmembrane region" description="Helical" evidence="7">
    <location>
        <begin position="44"/>
        <end position="70"/>
    </location>
</feature>
<dbReference type="Pfam" id="PF00287">
    <property type="entry name" value="Na_K-ATPase"/>
    <property type="match status" value="1"/>
</dbReference>
<dbReference type="Proteomes" id="UP001642483">
    <property type="component" value="Unassembled WGS sequence"/>
</dbReference>
<evidence type="ECO:0000256" key="2">
    <source>
        <dbReference type="ARBA" id="ARBA00005876"/>
    </source>
</evidence>
<dbReference type="PROSITE" id="PS00390">
    <property type="entry name" value="ATPASE_NA_K_BETA_1"/>
    <property type="match status" value="1"/>
</dbReference>
<dbReference type="InterPro" id="IPR000402">
    <property type="entry name" value="Na/K_ATPase_sub_beta"/>
</dbReference>
<reference evidence="8 9" key="1">
    <citation type="submission" date="2024-02" db="EMBL/GenBank/DDBJ databases">
        <authorList>
            <person name="Daric V."/>
            <person name="Darras S."/>
        </authorList>
    </citation>
    <scope>NUCLEOTIDE SEQUENCE [LARGE SCALE GENOMIC DNA]</scope>
</reference>
<dbReference type="Gene3D" id="2.60.40.1660">
    <property type="entry name" value="Na, k-atpase alpha subunit"/>
    <property type="match status" value="1"/>
</dbReference>
<dbReference type="EMBL" id="CAWYQH010000001">
    <property type="protein sequence ID" value="CAK8672290.1"/>
    <property type="molecule type" value="Genomic_DNA"/>
</dbReference>
<evidence type="ECO:0008006" key="10">
    <source>
        <dbReference type="Google" id="ProtNLM"/>
    </source>
</evidence>
<evidence type="ECO:0000256" key="6">
    <source>
        <dbReference type="ARBA" id="ARBA00023136"/>
    </source>
</evidence>
<keyword evidence="5 7" id="KW-1133">Transmembrane helix</keyword>
<keyword evidence="4" id="KW-0735">Signal-anchor</keyword>
<name>A0ABP0EXU8_CLALP</name>
<comment type="caution">
    <text evidence="8">The sequence shown here is derived from an EMBL/GenBank/DDBJ whole genome shotgun (WGS) entry which is preliminary data.</text>
</comment>
<proteinExistence type="inferred from homology"/>
<keyword evidence="6 7" id="KW-0472">Membrane</keyword>
<evidence type="ECO:0000256" key="1">
    <source>
        <dbReference type="ARBA" id="ARBA00004606"/>
    </source>
</evidence>
<dbReference type="Gene3D" id="1.20.5.170">
    <property type="match status" value="1"/>
</dbReference>
<accession>A0ABP0EXU8</accession>
<evidence type="ECO:0000313" key="9">
    <source>
        <dbReference type="Proteomes" id="UP001642483"/>
    </source>
</evidence>
<dbReference type="NCBIfam" id="TIGR01107">
    <property type="entry name" value="Na_K_ATPase_bet"/>
    <property type="match status" value="1"/>
</dbReference>
<evidence type="ECO:0000256" key="7">
    <source>
        <dbReference type="SAM" id="Phobius"/>
    </source>
</evidence>
<dbReference type="PANTHER" id="PTHR11523">
    <property type="entry name" value="SODIUM/POTASSIUM-DEPENDENT ATPASE BETA SUBUNIT"/>
    <property type="match status" value="1"/>
</dbReference>
<evidence type="ECO:0000256" key="4">
    <source>
        <dbReference type="ARBA" id="ARBA00022968"/>
    </source>
</evidence>